<dbReference type="GO" id="GO:0003676">
    <property type="term" value="F:nucleic acid binding"/>
    <property type="evidence" value="ECO:0007669"/>
    <property type="project" value="InterPro"/>
</dbReference>
<organism evidence="4">
    <name type="scientific">Nothobranchius furzeri</name>
    <name type="common">Turquoise killifish</name>
    <dbReference type="NCBI Taxonomy" id="105023"/>
    <lineage>
        <taxon>Eukaryota</taxon>
        <taxon>Metazoa</taxon>
        <taxon>Chordata</taxon>
        <taxon>Craniata</taxon>
        <taxon>Vertebrata</taxon>
        <taxon>Euteleostomi</taxon>
        <taxon>Actinopterygii</taxon>
        <taxon>Neopterygii</taxon>
        <taxon>Teleostei</taxon>
        <taxon>Neoteleostei</taxon>
        <taxon>Acanthomorphata</taxon>
        <taxon>Ovalentaria</taxon>
        <taxon>Atherinomorphae</taxon>
        <taxon>Cyprinodontiformes</taxon>
        <taxon>Nothobranchiidae</taxon>
        <taxon>Nothobranchius</taxon>
    </lineage>
</organism>
<dbReference type="PROSITE" id="PS50158">
    <property type="entry name" value="ZF_CCHC"/>
    <property type="match status" value="1"/>
</dbReference>
<sequence length="592" mass="66529">MYMQESELWLLIEELKRSQIDITNIYSEIRDLATPSTDIRRRVYTCVSVTTEIISIAHNRAIDDKAGFDENQERRRLHELLCHDYAKSIYGSASSMTSYKSGHHSVASSLLAKRAHAAAELAAKEASYEMLQVEERQRELIRELDEQHRKALEAQKFELERLQAKKEVQAARAKLKVYDKEAEGDSSYYTNDESDKETKEVPVTAINPPYVTTPSGTDISSLTRVFQDSLALNRLPAPEPFVFSGDPIRFIEWKAAFTSLSTKGHTTPAEKLTFTISENTLGLDILNDCEENQKLIHKLPDWLTSRWNHLATQSLNEKQEFPSFKEFASFLSTEAAIACNPIASLYALHLSDSSTERRNVRDEKRNKASAFTIQTVANEDEQKSDYRKAKISCILCRDTTHQLHGCSKFTEMSLIERWTYVKENKPCYGCLKPGHGAKDCRHRHYCDICKGKHPTALHDSNYAKESPSEMGISQGPAAMLLSVAAEGSSNTLMVIPVWVSSKNNPAAEKLVYALLDTQSNTTFIDQAVSDGLEADKHPVKLKLTTMSGMDTVITNKCVSGLCVRGYSSAIQVNLPRTYTKDCIPVNRAHIPT</sequence>
<reference evidence="4" key="2">
    <citation type="submission" date="2016-06" db="EMBL/GenBank/DDBJ databases">
        <title>The genome of a short-lived fish provides insights into sex chromosome evolution and the genetic control of aging.</title>
        <authorList>
            <person name="Reichwald K."/>
            <person name="Felder M."/>
            <person name="Petzold A."/>
            <person name="Koch P."/>
            <person name="Groth M."/>
            <person name="Platzer M."/>
        </authorList>
    </citation>
    <scope>NUCLEOTIDE SEQUENCE</scope>
    <source>
        <tissue evidence="4">Brain</tissue>
    </source>
</reference>
<reference evidence="4" key="1">
    <citation type="submission" date="2016-05" db="EMBL/GenBank/DDBJ databases">
        <authorList>
            <person name="Lavstsen T."/>
            <person name="Jespersen J.S."/>
        </authorList>
    </citation>
    <scope>NUCLEOTIDE SEQUENCE</scope>
    <source>
        <tissue evidence="4">Brain</tissue>
    </source>
</reference>
<gene>
    <name evidence="4" type="primary">Nfu_g_1_018616</name>
</gene>
<dbReference type="GO" id="GO:0008270">
    <property type="term" value="F:zinc ion binding"/>
    <property type="evidence" value="ECO:0007669"/>
    <property type="project" value="UniProtKB-KW"/>
</dbReference>
<dbReference type="PANTHER" id="PTHR47331">
    <property type="entry name" value="PHD-TYPE DOMAIN-CONTAINING PROTEIN"/>
    <property type="match status" value="1"/>
</dbReference>
<evidence type="ECO:0000259" key="3">
    <source>
        <dbReference type="PROSITE" id="PS50158"/>
    </source>
</evidence>
<feature type="coiled-coil region" evidence="2">
    <location>
        <begin position="123"/>
        <end position="181"/>
    </location>
</feature>
<dbReference type="EMBL" id="HADY01003915">
    <property type="protein sequence ID" value="SBP42400.1"/>
    <property type="molecule type" value="Transcribed_RNA"/>
</dbReference>
<proteinExistence type="predicted"/>
<dbReference type="InterPro" id="IPR001878">
    <property type="entry name" value="Znf_CCHC"/>
</dbReference>
<protein>
    <recommendedName>
        <fullName evidence="3">CCHC-type domain-containing protein</fullName>
    </recommendedName>
</protein>
<name>A0A1A7ZK20_NOTFU</name>
<feature type="non-terminal residue" evidence="4">
    <location>
        <position position="592"/>
    </location>
</feature>
<keyword evidence="1" id="KW-0863">Zinc-finger</keyword>
<dbReference type="PANTHER" id="PTHR47331:SF5">
    <property type="entry name" value="RIBONUCLEASE H"/>
    <property type="match status" value="1"/>
</dbReference>
<evidence type="ECO:0000256" key="2">
    <source>
        <dbReference type="SAM" id="Coils"/>
    </source>
</evidence>
<keyword evidence="2" id="KW-0175">Coiled coil</keyword>
<dbReference type="AlphaFoldDB" id="A0A1A7ZK20"/>
<evidence type="ECO:0000256" key="1">
    <source>
        <dbReference type="PROSITE-ProRule" id="PRU00047"/>
    </source>
</evidence>
<keyword evidence="1" id="KW-0479">Metal-binding</keyword>
<keyword evidence="1" id="KW-0862">Zinc</keyword>
<evidence type="ECO:0000313" key="4">
    <source>
        <dbReference type="EMBL" id="SBP42400.1"/>
    </source>
</evidence>
<feature type="domain" description="CCHC-type" evidence="3">
    <location>
        <begin position="427"/>
        <end position="441"/>
    </location>
</feature>
<accession>A0A1A7ZK20</accession>